<protein>
    <recommendedName>
        <fullName evidence="4">SGNH hydrolase-type esterase domain-containing protein</fullName>
    </recommendedName>
</protein>
<dbReference type="SUPFAM" id="SSF52266">
    <property type="entry name" value="SGNH hydrolase"/>
    <property type="match status" value="1"/>
</dbReference>
<evidence type="ECO:0000256" key="1">
    <source>
        <dbReference type="SAM" id="SignalP"/>
    </source>
</evidence>
<comment type="caution">
    <text evidence="2">The sequence shown here is derived from an EMBL/GenBank/DDBJ whole genome shotgun (WGS) entry which is preliminary data.</text>
</comment>
<evidence type="ECO:0000313" key="3">
    <source>
        <dbReference type="Proteomes" id="UP001165065"/>
    </source>
</evidence>
<reference evidence="3" key="1">
    <citation type="journal article" date="2023" name="Commun. Biol.">
        <title>Genome analysis of Parmales, the sister group of diatoms, reveals the evolutionary specialization of diatoms from phago-mixotrophs to photoautotrophs.</title>
        <authorList>
            <person name="Ban H."/>
            <person name="Sato S."/>
            <person name="Yoshikawa S."/>
            <person name="Yamada K."/>
            <person name="Nakamura Y."/>
            <person name="Ichinomiya M."/>
            <person name="Sato N."/>
            <person name="Blanc-Mathieu R."/>
            <person name="Endo H."/>
            <person name="Kuwata A."/>
            <person name="Ogata H."/>
        </authorList>
    </citation>
    <scope>NUCLEOTIDE SEQUENCE [LARGE SCALE GENOMIC DNA]</scope>
</reference>
<dbReference type="InterPro" id="IPR036514">
    <property type="entry name" value="SGNH_hydro_sf"/>
</dbReference>
<feature type="chain" id="PRO_5040888655" description="SGNH hydrolase-type esterase domain-containing protein" evidence="1">
    <location>
        <begin position="16"/>
        <end position="288"/>
    </location>
</feature>
<organism evidence="2 3">
    <name type="scientific">Triparma columacea</name>
    <dbReference type="NCBI Taxonomy" id="722753"/>
    <lineage>
        <taxon>Eukaryota</taxon>
        <taxon>Sar</taxon>
        <taxon>Stramenopiles</taxon>
        <taxon>Ochrophyta</taxon>
        <taxon>Bolidophyceae</taxon>
        <taxon>Parmales</taxon>
        <taxon>Triparmaceae</taxon>
        <taxon>Triparma</taxon>
    </lineage>
</organism>
<dbReference type="EMBL" id="BRYA01000024">
    <property type="protein sequence ID" value="GMI32950.1"/>
    <property type="molecule type" value="Genomic_DNA"/>
</dbReference>
<keyword evidence="1" id="KW-0732">Signal</keyword>
<proteinExistence type="predicted"/>
<evidence type="ECO:0000313" key="2">
    <source>
        <dbReference type="EMBL" id="GMI32950.1"/>
    </source>
</evidence>
<keyword evidence="3" id="KW-1185">Reference proteome</keyword>
<dbReference type="Proteomes" id="UP001165065">
    <property type="component" value="Unassembled WGS sequence"/>
</dbReference>
<feature type="signal peptide" evidence="1">
    <location>
        <begin position="1"/>
        <end position="15"/>
    </location>
</feature>
<sequence length="288" mass="30537">MKLLAGLLCAHVITAHESNSTTFAGDQSILVAGDSWGTVLAGGSAANLSFLSRKLKQHGCPSDVTNIAIPGTTASQWSTGNYLSTLTKAAPNHSHVWITLMGNDAMEDMPSCASSGKTSSECGDQLYSSMLEKMGGIIDAVHSANPSAEVVGMGYEMMFGGAGCGIVPASIFPQCWKGEADENDESAIRCFNEQVIRMQAVWDELADQREYVTAINILGLTQMVDGDEKAKVGAPNMEKLGPSWAWPVYEGCIHPGVAGAPKGSGEDSASMIVMEEMYSQYWSSQFGC</sequence>
<dbReference type="OrthoDB" id="185667at2759"/>
<evidence type="ECO:0008006" key="4">
    <source>
        <dbReference type="Google" id="ProtNLM"/>
    </source>
</evidence>
<dbReference type="AlphaFoldDB" id="A0A9W7G290"/>
<gene>
    <name evidence="2" type="ORF">TrCOL_g2959</name>
</gene>
<name>A0A9W7G290_9STRA</name>
<accession>A0A9W7G290</accession>
<dbReference type="Gene3D" id="3.40.50.1110">
    <property type="entry name" value="SGNH hydrolase"/>
    <property type="match status" value="1"/>
</dbReference>